<organism evidence="2 3">
    <name type="scientific">Chenopodium quinoa</name>
    <name type="common">Quinoa</name>
    <dbReference type="NCBI Taxonomy" id="63459"/>
    <lineage>
        <taxon>Eukaryota</taxon>
        <taxon>Viridiplantae</taxon>
        <taxon>Streptophyta</taxon>
        <taxon>Embryophyta</taxon>
        <taxon>Tracheophyta</taxon>
        <taxon>Spermatophyta</taxon>
        <taxon>Magnoliopsida</taxon>
        <taxon>eudicotyledons</taxon>
        <taxon>Gunneridae</taxon>
        <taxon>Pentapetalae</taxon>
        <taxon>Caryophyllales</taxon>
        <taxon>Chenopodiaceae</taxon>
        <taxon>Chenopodioideae</taxon>
        <taxon>Atripliceae</taxon>
        <taxon>Chenopodium</taxon>
    </lineage>
</organism>
<keyword evidence="3" id="KW-1185">Reference proteome</keyword>
<dbReference type="PANTHER" id="PTHR33924">
    <property type="entry name" value="CATION-TRANSPORTING ATPASE"/>
    <property type="match status" value="1"/>
</dbReference>
<proteinExistence type="predicted"/>
<dbReference type="PANTHER" id="PTHR33924:SF1">
    <property type="entry name" value="DNA-DIRECTED RNA POLYMERASE SUBUNIT BETA"/>
    <property type="match status" value="1"/>
</dbReference>
<dbReference type="EnsemblPlants" id="AUR62003775-RA">
    <property type="protein sequence ID" value="AUR62003775-RA:cds"/>
    <property type="gene ID" value="AUR62003775"/>
</dbReference>
<evidence type="ECO:0000313" key="3">
    <source>
        <dbReference type="Proteomes" id="UP000596660"/>
    </source>
</evidence>
<sequence length="383" mass="42050">MGEDKSEKLHEKENRPVLGNITNQLGKRGFSLISRSPPSKSKSSDSQNADDTDSDSNFWKQVSLVVEKLEKERNGTPAKCPKIVNEVGLSPLRGGKTYRLLNTSGDTRKGMPSNVASECKETASYALDSIDLDVVNVGETVKEGCVSEVKAGESSKCCERDCVEGGKECQGEEVREISDSVGNDCAHEVLGGTGAASDHGMNPGAECLKTSQSESVVSSRLNEMKGFGLERCTSLKEDGSGVDLLKHCSCSFCTKAAYIWSDLHYQDVKGRISVIVQLFSVMEKSQKEASKLAQKYSAENEIGSHSQENLTNVTQIETDLMNHWRSLFLHMEDMYVNEGNQLQNNFLALKDLREDYKMNLEMINGVPSDVQQCSSDTSDRTIV</sequence>
<accession>A0A803KXL6</accession>
<dbReference type="AlphaFoldDB" id="A0A803KXL6"/>
<reference evidence="2" key="2">
    <citation type="submission" date="2021-03" db="UniProtKB">
        <authorList>
            <consortium name="EnsemblPlants"/>
        </authorList>
    </citation>
    <scope>IDENTIFICATION</scope>
</reference>
<reference evidence="2" key="1">
    <citation type="journal article" date="2017" name="Nature">
        <title>The genome of Chenopodium quinoa.</title>
        <authorList>
            <person name="Jarvis D.E."/>
            <person name="Ho Y.S."/>
            <person name="Lightfoot D.J."/>
            <person name="Schmoeckel S.M."/>
            <person name="Li B."/>
            <person name="Borm T.J.A."/>
            <person name="Ohyanagi H."/>
            <person name="Mineta K."/>
            <person name="Michell C.T."/>
            <person name="Saber N."/>
            <person name="Kharbatia N.M."/>
            <person name="Rupper R.R."/>
            <person name="Sharp A.R."/>
            <person name="Dally N."/>
            <person name="Boughton B.A."/>
            <person name="Woo Y.H."/>
            <person name="Gao G."/>
            <person name="Schijlen E.G.W.M."/>
            <person name="Guo X."/>
            <person name="Momin A.A."/>
            <person name="Negrao S."/>
            <person name="Al-Babili S."/>
            <person name="Gehring C."/>
            <person name="Roessner U."/>
            <person name="Jung C."/>
            <person name="Murphy K."/>
            <person name="Arold S.T."/>
            <person name="Gojobori T."/>
            <person name="van der Linden C.G."/>
            <person name="van Loo E.N."/>
            <person name="Jellen E.N."/>
            <person name="Maughan P.J."/>
            <person name="Tester M."/>
        </authorList>
    </citation>
    <scope>NUCLEOTIDE SEQUENCE [LARGE SCALE GENOMIC DNA]</scope>
    <source>
        <strain evidence="2">cv. PI 614886</strain>
    </source>
</reference>
<dbReference type="Proteomes" id="UP000596660">
    <property type="component" value="Unplaced"/>
</dbReference>
<gene>
    <name evidence="2" type="primary">LOC110682191</name>
</gene>
<name>A0A803KXL6_CHEQI</name>
<feature type="compositionally biased region" description="Low complexity" evidence="1">
    <location>
        <begin position="31"/>
        <end position="46"/>
    </location>
</feature>
<protein>
    <submittedName>
        <fullName evidence="2">Uncharacterized protein</fullName>
    </submittedName>
</protein>
<feature type="region of interest" description="Disordered" evidence="1">
    <location>
        <begin position="1"/>
        <end position="56"/>
    </location>
</feature>
<dbReference type="Gramene" id="AUR62003775-RA">
    <property type="protein sequence ID" value="AUR62003775-RA:cds"/>
    <property type="gene ID" value="AUR62003775"/>
</dbReference>
<evidence type="ECO:0000313" key="2">
    <source>
        <dbReference type="EnsemblPlants" id="AUR62003775-RA:cds"/>
    </source>
</evidence>
<evidence type="ECO:0000256" key="1">
    <source>
        <dbReference type="SAM" id="MobiDB-lite"/>
    </source>
</evidence>
<feature type="compositionally biased region" description="Basic and acidic residues" evidence="1">
    <location>
        <begin position="1"/>
        <end position="15"/>
    </location>
</feature>